<evidence type="ECO:0000256" key="1">
    <source>
        <dbReference type="SAM" id="MobiDB-lite"/>
    </source>
</evidence>
<dbReference type="STRING" id="3469.A0A4Y7L6A8"/>
<protein>
    <submittedName>
        <fullName evidence="2">Uncharacterized protein</fullName>
    </submittedName>
</protein>
<feature type="region of interest" description="Disordered" evidence="1">
    <location>
        <begin position="150"/>
        <end position="184"/>
    </location>
</feature>
<dbReference type="Proteomes" id="UP000316621">
    <property type="component" value="Chromosome 10"/>
</dbReference>
<feature type="region of interest" description="Disordered" evidence="1">
    <location>
        <begin position="79"/>
        <end position="124"/>
    </location>
</feature>
<feature type="compositionally biased region" description="Low complexity" evidence="1">
    <location>
        <begin position="107"/>
        <end position="122"/>
    </location>
</feature>
<dbReference type="Gramene" id="RZC80726">
    <property type="protein sequence ID" value="RZC80726"/>
    <property type="gene ID" value="C5167_043294"/>
</dbReference>
<sequence length="184" mass="21025">MSRWKSTCMSGDNYKTLTMAVIGTMRKERFPQGAETELKSNIRELVKQNQSKLCCATQVRSLDYLTLHKTDFATFPKYSSHAVHAKKRKTSDSKPCEVESEQEEHSLSLSQNSSPSQSDQEQTPIKATPRPLFLLKQRFQNPNVNNVVETQPDQISSTRSSPQDFHFVSGENPRHPQSRNSFYI</sequence>
<reference evidence="2 3" key="1">
    <citation type="journal article" date="2018" name="Science">
        <title>The opium poppy genome and morphinan production.</title>
        <authorList>
            <person name="Guo L."/>
            <person name="Winzer T."/>
            <person name="Yang X."/>
            <person name="Li Y."/>
            <person name="Ning Z."/>
            <person name="He Z."/>
            <person name="Teodor R."/>
            <person name="Lu Y."/>
            <person name="Bowser T.A."/>
            <person name="Graham I.A."/>
            <person name="Ye K."/>
        </authorList>
    </citation>
    <scope>NUCLEOTIDE SEQUENCE [LARGE SCALE GENOMIC DNA]</scope>
    <source>
        <strain evidence="3">cv. HN1</strain>
        <tissue evidence="2">Leaves</tissue>
    </source>
</reference>
<dbReference type="AlphaFoldDB" id="A0A4Y7L6A8"/>
<accession>A0A4Y7L6A8</accession>
<gene>
    <name evidence="2" type="ORF">C5167_043294</name>
</gene>
<evidence type="ECO:0000313" key="3">
    <source>
        <dbReference type="Proteomes" id="UP000316621"/>
    </source>
</evidence>
<keyword evidence="3" id="KW-1185">Reference proteome</keyword>
<feature type="compositionally biased region" description="Polar residues" evidence="1">
    <location>
        <begin position="150"/>
        <end position="163"/>
    </location>
</feature>
<name>A0A4Y7L6A8_PAPSO</name>
<evidence type="ECO:0000313" key="2">
    <source>
        <dbReference type="EMBL" id="RZC80726.1"/>
    </source>
</evidence>
<organism evidence="2 3">
    <name type="scientific">Papaver somniferum</name>
    <name type="common">Opium poppy</name>
    <dbReference type="NCBI Taxonomy" id="3469"/>
    <lineage>
        <taxon>Eukaryota</taxon>
        <taxon>Viridiplantae</taxon>
        <taxon>Streptophyta</taxon>
        <taxon>Embryophyta</taxon>
        <taxon>Tracheophyta</taxon>
        <taxon>Spermatophyta</taxon>
        <taxon>Magnoliopsida</taxon>
        <taxon>Ranunculales</taxon>
        <taxon>Papaveraceae</taxon>
        <taxon>Papaveroideae</taxon>
        <taxon>Papaver</taxon>
    </lineage>
</organism>
<proteinExistence type="predicted"/>
<dbReference type="EMBL" id="CM010724">
    <property type="protein sequence ID" value="RZC80726.1"/>
    <property type="molecule type" value="Genomic_DNA"/>
</dbReference>